<accession>A0ABV0F2V9</accession>
<name>A0ABV0F2V9_9ENTE</name>
<proteinExistence type="predicted"/>
<evidence type="ECO:0000313" key="3">
    <source>
        <dbReference type="Proteomes" id="UP001429357"/>
    </source>
</evidence>
<dbReference type="NCBIfam" id="TIGR03725">
    <property type="entry name" value="T6A_YeaZ"/>
    <property type="match status" value="1"/>
</dbReference>
<dbReference type="InterPro" id="IPR022496">
    <property type="entry name" value="T6A_TsaB"/>
</dbReference>
<dbReference type="PANTHER" id="PTHR11735">
    <property type="entry name" value="TRNA N6-ADENOSINE THREONYLCARBAMOYLTRANSFERASE"/>
    <property type="match status" value="1"/>
</dbReference>
<dbReference type="InterPro" id="IPR000905">
    <property type="entry name" value="Gcp-like_dom"/>
</dbReference>
<gene>
    <name evidence="2" type="ORF">BAU18_001978</name>
</gene>
<dbReference type="SUPFAM" id="SSF53067">
    <property type="entry name" value="Actin-like ATPase domain"/>
    <property type="match status" value="2"/>
</dbReference>
<dbReference type="Pfam" id="PF00814">
    <property type="entry name" value="TsaD"/>
    <property type="match status" value="1"/>
</dbReference>
<feature type="domain" description="Gcp-like" evidence="1">
    <location>
        <begin position="32"/>
        <end position="224"/>
    </location>
</feature>
<dbReference type="Proteomes" id="UP001429357">
    <property type="component" value="Unassembled WGS sequence"/>
</dbReference>
<dbReference type="Gene3D" id="3.30.420.40">
    <property type="match status" value="2"/>
</dbReference>
<reference evidence="2" key="1">
    <citation type="submission" date="2016-06" db="EMBL/GenBank/DDBJ databases">
        <authorList>
            <person name="Van Tyne D."/>
        </authorList>
    </citation>
    <scope>NUCLEOTIDE SEQUENCE</scope>
    <source>
        <strain evidence="2">JM9A</strain>
    </source>
</reference>
<evidence type="ECO:0000313" key="2">
    <source>
        <dbReference type="EMBL" id="MEO1782384.1"/>
    </source>
</evidence>
<dbReference type="InterPro" id="IPR043129">
    <property type="entry name" value="ATPase_NBD"/>
</dbReference>
<organism evidence="2 3">
    <name type="scientific">Enterococcus diestrammenae</name>
    <dbReference type="NCBI Taxonomy" id="1155073"/>
    <lineage>
        <taxon>Bacteria</taxon>
        <taxon>Bacillati</taxon>
        <taxon>Bacillota</taxon>
        <taxon>Bacilli</taxon>
        <taxon>Lactobacillales</taxon>
        <taxon>Enterococcaceae</taxon>
        <taxon>Enterococcus</taxon>
    </lineage>
</organism>
<dbReference type="CDD" id="cd24032">
    <property type="entry name" value="ASKHA_NBD_TsaB"/>
    <property type="match status" value="1"/>
</dbReference>
<sequence>MKVLAFDTSNQALTVALTEAGQLVNELITTNNKNHSTTLMPAIAQLMAEAQWQPADLDRIVVAQGPGSYTGLRIGVTTAKTLASTLHKELVGVSSLAVIAANAREYDGLLIPLFDARRQNVYAGVYRWQAGILENVLPDRHIAMAELAQRFANEKKVRFIGSDTQKFRQLIAEVAPAAEINTVGTWDVPHGSVLAQLAEQSQPVSDIDAFLPAYLKKVEAEEKWLATHSPGDEDYVEKI</sequence>
<evidence type="ECO:0000259" key="1">
    <source>
        <dbReference type="Pfam" id="PF00814"/>
    </source>
</evidence>
<keyword evidence="3" id="KW-1185">Reference proteome</keyword>
<dbReference type="RefSeq" id="WP_161869093.1">
    <property type="nucleotide sequence ID" value="NZ_MAEI02000001.1"/>
</dbReference>
<dbReference type="PANTHER" id="PTHR11735:SF11">
    <property type="entry name" value="TRNA THREONYLCARBAMOYLADENOSINE BIOSYNTHESIS PROTEIN TSAB"/>
    <property type="match status" value="1"/>
</dbReference>
<comment type="caution">
    <text evidence="2">The sequence shown here is derived from an EMBL/GenBank/DDBJ whole genome shotgun (WGS) entry which is preliminary data.</text>
</comment>
<reference evidence="2" key="2">
    <citation type="submission" date="2024-02" db="EMBL/GenBank/DDBJ databases">
        <title>The Genome Sequence of Enterococcus diestrammenae JM9A.</title>
        <authorList>
            <person name="Earl A."/>
            <person name="Manson A."/>
            <person name="Gilmore M."/>
            <person name="Sanders J."/>
            <person name="Shea T."/>
            <person name="Howe W."/>
            <person name="Livny J."/>
            <person name="Cuomo C."/>
            <person name="Neafsey D."/>
            <person name="Birren B."/>
        </authorList>
    </citation>
    <scope>NUCLEOTIDE SEQUENCE</scope>
    <source>
        <strain evidence="2">JM9A</strain>
    </source>
</reference>
<dbReference type="EMBL" id="MAEI02000001">
    <property type="protein sequence ID" value="MEO1782384.1"/>
    <property type="molecule type" value="Genomic_DNA"/>
</dbReference>
<protein>
    <submittedName>
        <fullName evidence="2">tRNA threonylcarbamoyl adenosine modification protein YeaZ</fullName>
    </submittedName>
</protein>